<sequence>MDCGPGTLQHVGQDCYCKCPPNHYGENCEVSVNPCYQNDIYYCYNGAQCNNQTCDCPSTWKGDQCQGPSSGQQCTKQCLNGGSCVNLNISTTICNCKAGFTGSSCETIIDACKNLPNNDYSICNTGNCTSSPGYTDEHVNCSCRPPWSGPRCMDFMDPCQQNSSYCVHGKCIYNFETEKIECICDPYYKGAQCTERISYCPQNSRKICSNHGNCVDTGTGYRCECDLGYFGDNCESQDPCAGMDCVHGSCAHNKKTNVTTCICDLGFEGPTCNQSMKFCASHKFNAYCNYNGECVDYGNAGYCNCFMNATGIRCSKPKDRNYNILFTGVPANFSIKSISYPISALQSFTLCSWVRYNDQNQGNAGFTRYSRFANSDVAFLSLVADSGSVLMEMTGVTINFENGKRLAYNQTLLDGWHHICLQTPTENDDYRLFVDAFPVLIPQDYKIGSIGNSNGNFSVVLGSQNKAASFNGEISYVEVYNTAINGSSIFNMVYECSNWTSNSENDPNRIISWNQFDSVPYGAVGIVMTLPGVCYYYSCSVGSDTCTADKDKSPPRVINCPDDQFLFTDSQFKTVDFNATAELMFQDDNLIVDFRSNYRSGQVFQIGQYRVIFIATDAGGNSASCEFLVTIAPRTNVEYVNPDSNYTYFTTLQLSGKDKQLAQEYGYVNCKDENHIVSNNNASFYVKDVMGRWNRFTDVYGSSFQVPECNAAEKPVQKLHGYLYVNSQNSTCTDAVHHFIDLMNGTKLCIDNQCSNLNISCLNESGRTKRDTGSAVSLSFDFVVGTTWLPLETVVLNQLENDSIFKVAETVSSPLACNSYQVRFQNETRVACTAISRGYFYNSKTNQSEPCPLNQYKSVAGNEECLPCPDGTMTGGVGSTRKEDCFKICDPGSYYSFIINDCSACPIGTYNPDHGKLQCRPCPEGKGTNGNTGIDNVSGCVNCRSGTELSLKGTCEECPIGTYKKDSAYCVSCMRGFTTSGVGKIAPAECNVVYCPPGTTKNPSSPEMSETTGNVLSVCSQCDLGFFQPEYNQTLCLACENGKTTKRRGAIDASECTSDIPCSVSNSKPCEERGMTCDCADNAVCRCILIPVANNQSWWIILVICFFIIATVITIVVIIWKKQLIANCWPRNPPDWMLKCFPKWLQEILKTDLSEMRADRLRRSANNSFVDIPAAEFELQENKEDSVSLPSILNVEATEAETALFDEHEALTDIRDGLRDVSTPPPQALVPPVVPKPFRLQPPPQTTKPPIPPNQNFHMNVLSSQMSRSNNIEHYQKNNSTEIRATSFSSKDMTSITVSQEHPHGPPASRFIPHARNQMHSQLLQQELRSPLEQLPFQNVTPLASASLHRQSSNSSETYHYETDNAIVSARMLPGMTDYFSATTELAKGMTSARSITSTTLRTNGSIYSHKTTVDSSQISQSDPQESTDVDSDPEAFYS</sequence>
<evidence type="ECO:0000313" key="2">
    <source>
        <dbReference type="WBParaSite" id="JU765_v2.g10144.t1"/>
    </source>
</evidence>
<dbReference type="Proteomes" id="UP000887576">
    <property type="component" value="Unplaced"/>
</dbReference>
<proteinExistence type="predicted"/>
<dbReference type="WBParaSite" id="JU765_v2.g10144.t1">
    <property type="protein sequence ID" value="JU765_v2.g10144.t1"/>
    <property type="gene ID" value="JU765_v2.g10144"/>
</dbReference>
<organism evidence="1 2">
    <name type="scientific">Panagrolaimus sp. JU765</name>
    <dbReference type="NCBI Taxonomy" id="591449"/>
    <lineage>
        <taxon>Eukaryota</taxon>
        <taxon>Metazoa</taxon>
        <taxon>Ecdysozoa</taxon>
        <taxon>Nematoda</taxon>
        <taxon>Chromadorea</taxon>
        <taxon>Rhabditida</taxon>
        <taxon>Tylenchina</taxon>
        <taxon>Panagrolaimomorpha</taxon>
        <taxon>Panagrolaimoidea</taxon>
        <taxon>Panagrolaimidae</taxon>
        <taxon>Panagrolaimus</taxon>
    </lineage>
</organism>
<name>A0AC34PUP4_9BILA</name>
<protein>
    <submittedName>
        <fullName evidence="2">Uncharacterized protein</fullName>
    </submittedName>
</protein>
<reference evidence="2" key="1">
    <citation type="submission" date="2022-11" db="UniProtKB">
        <authorList>
            <consortium name="WormBaseParasite"/>
        </authorList>
    </citation>
    <scope>IDENTIFICATION</scope>
</reference>
<evidence type="ECO:0000313" key="1">
    <source>
        <dbReference type="Proteomes" id="UP000887576"/>
    </source>
</evidence>
<accession>A0AC34PUP4</accession>